<sequence length="376" mass="42726">MAHQKRHTRTVIYGQVLACIALLSACDSRDSNDRPRSGSKPKVIAENIDQEEALEALRLQPVTDPVAEKVEAYRKKLAEHFYAQKFDELEKEASAARASKEVFGNGSWKIAQFYRAFERKNRDAQGIWNVTEDTLNAWLKAFPNSLTARIAYADFLTDYAWHARGTGYADTVTPEGWRLMGQRLSKADEVLAEARQLAVPEKEKDPVLHLVALRVALGKGPDKPAWDKIVVEGRAAEPTFWDYDVARAYSLLPRWYGEPGEWEAFASEAAERPDGPGVEVYARIVMHMLDFHKNVFKNSKASWPKTKEGLDILLKKYPDSLELLSYAAMLATNAYDNASAKVYFGELGDRYLEKSTVWPSKESFVHYRKWARTGKW</sequence>
<dbReference type="OrthoDB" id="182408at2"/>
<proteinExistence type="predicted"/>
<dbReference type="EMBL" id="VAUV01000004">
    <property type="protein sequence ID" value="TLD71721.1"/>
    <property type="molecule type" value="Genomic_DNA"/>
</dbReference>
<evidence type="ECO:0000313" key="2">
    <source>
        <dbReference type="Proteomes" id="UP000306196"/>
    </source>
</evidence>
<protein>
    <submittedName>
        <fullName evidence="1">DUF4034 domain-containing protein</fullName>
    </submittedName>
</protein>
<dbReference type="PROSITE" id="PS51257">
    <property type="entry name" value="PROKAR_LIPOPROTEIN"/>
    <property type="match status" value="1"/>
</dbReference>
<reference evidence="1 2" key="1">
    <citation type="submission" date="2019-05" db="EMBL/GenBank/DDBJ databases">
        <title>Verrucobacter flavum gen. nov., sp. nov. a new member of the family Verrucomicrobiaceae.</title>
        <authorList>
            <person name="Szuroczki S."/>
            <person name="Abbaszade G."/>
            <person name="Szabo A."/>
            <person name="Felfoldi T."/>
            <person name="Schumann P."/>
            <person name="Boka K."/>
            <person name="Keki Z."/>
            <person name="Toumi M."/>
            <person name="Toth E."/>
        </authorList>
    </citation>
    <scope>NUCLEOTIDE SEQUENCE [LARGE SCALE GENOMIC DNA]</scope>
    <source>
        <strain evidence="1 2">MG-N-17</strain>
    </source>
</reference>
<comment type="caution">
    <text evidence="1">The sequence shown here is derived from an EMBL/GenBank/DDBJ whole genome shotgun (WGS) entry which is preliminary data.</text>
</comment>
<dbReference type="Proteomes" id="UP000306196">
    <property type="component" value="Unassembled WGS sequence"/>
</dbReference>
<dbReference type="AlphaFoldDB" id="A0A5R8KHK3"/>
<organism evidence="1 2">
    <name type="scientific">Phragmitibacter flavus</name>
    <dbReference type="NCBI Taxonomy" id="2576071"/>
    <lineage>
        <taxon>Bacteria</taxon>
        <taxon>Pseudomonadati</taxon>
        <taxon>Verrucomicrobiota</taxon>
        <taxon>Verrucomicrobiia</taxon>
        <taxon>Verrucomicrobiales</taxon>
        <taxon>Verrucomicrobiaceae</taxon>
        <taxon>Phragmitibacter</taxon>
    </lineage>
</organism>
<name>A0A5R8KHK3_9BACT</name>
<keyword evidence="2" id="KW-1185">Reference proteome</keyword>
<gene>
    <name evidence="1" type="ORF">FEM03_06165</name>
</gene>
<accession>A0A5R8KHK3</accession>
<evidence type="ECO:0000313" key="1">
    <source>
        <dbReference type="EMBL" id="TLD71721.1"/>
    </source>
</evidence>